<evidence type="ECO:0000256" key="5">
    <source>
        <dbReference type="ARBA" id="ARBA00023146"/>
    </source>
</evidence>
<dbReference type="GO" id="GO:0032543">
    <property type="term" value="P:mitochondrial translation"/>
    <property type="evidence" value="ECO:0007669"/>
    <property type="project" value="TreeGrafter"/>
</dbReference>
<dbReference type="GO" id="GO:0006428">
    <property type="term" value="P:isoleucyl-tRNA aminoacylation"/>
    <property type="evidence" value="ECO:0007669"/>
    <property type="project" value="TreeGrafter"/>
</dbReference>
<keyword evidence="1 7" id="KW-0436">Ligase</keyword>
<dbReference type="EMBL" id="MUJZ01030714">
    <property type="protein sequence ID" value="OTF77829.1"/>
    <property type="molecule type" value="Genomic_DNA"/>
</dbReference>
<reference evidence="7 8" key="1">
    <citation type="submission" date="2017-03" db="EMBL/GenBank/DDBJ databases">
        <title>Genome Survey of Euroglyphus maynei.</title>
        <authorList>
            <person name="Arlian L.G."/>
            <person name="Morgan M.S."/>
            <person name="Rider S.D."/>
        </authorList>
    </citation>
    <scope>NUCLEOTIDE SEQUENCE [LARGE SCALE GENOMIC DNA]</scope>
    <source>
        <strain evidence="7">Arlian Lab</strain>
        <tissue evidence="7">Whole body</tissue>
    </source>
</reference>
<feature type="domain" description="Aminoacyl-tRNA synthetase class Ia" evidence="6">
    <location>
        <begin position="56"/>
        <end position="159"/>
    </location>
</feature>
<dbReference type="OrthoDB" id="10264412at2759"/>
<evidence type="ECO:0000259" key="6">
    <source>
        <dbReference type="Pfam" id="PF00133"/>
    </source>
</evidence>
<evidence type="ECO:0000256" key="4">
    <source>
        <dbReference type="ARBA" id="ARBA00022917"/>
    </source>
</evidence>
<protein>
    <submittedName>
        <fullName evidence="7">Isoleucine-tRNA ligase, mitochondrial-like protein</fullName>
    </submittedName>
</protein>
<dbReference type="PANTHER" id="PTHR42765">
    <property type="entry name" value="SOLEUCYL-TRNA SYNTHETASE"/>
    <property type="match status" value="1"/>
</dbReference>
<organism evidence="7 8">
    <name type="scientific">Euroglyphus maynei</name>
    <name type="common">Mayne's house dust mite</name>
    <dbReference type="NCBI Taxonomy" id="6958"/>
    <lineage>
        <taxon>Eukaryota</taxon>
        <taxon>Metazoa</taxon>
        <taxon>Ecdysozoa</taxon>
        <taxon>Arthropoda</taxon>
        <taxon>Chelicerata</taxon>
        <taxon>Arachnida</taxon>
        <taxon>Acari</taxon>
        <taxon>Acariformes</taxon>
        <taxon>Sarcoptiformes</taxon>
        <taxon>Astigmata</taxon>
        <taxon>Psoroptidia</taxon>
        <taxon>Analgoidea</taxon>
        <taxon>Pyroglyphidae</taxon>
        <taxon>Pyroglyphinae</taxon>
        <taxon>Euroglyphus</taxon>
    </lineage>
</organism>
<keyword evidence="2" id="KW-0547">Nucleotide-binding</keyword>
<dbReference type="PANTHER" id="PTHR42765:SF1">
    <property type="entry name" value="ISOLEUCINE--TRNA LIGASE, MITOCHONDRIAL"/>
    <property type="match status" value="1"/>
</dbReference>
<accession>A0A1Y3BAE0</accession>
<keyword evidence="4" id="KW-0648">Protein biosynthesis</keyword>
<dbReference type="Pfam" id="PF00133">
    <property type="entry name" value="tRNA-synt_1"/>
    <property type="match status" value="1"/>
</dbReference>
<dbReference type="AlphaFoldDB" id="A0A1Y3BAE0"/>
<dbReference type="InterPro" id="IPR014729">
    <property type="entry name" value="Rossmann-like_a/b/a_fold"/>
</dbReference>
<gene>
    <name evidence="7" type="ORF">BLA29_009890</name>
</gene>
<dbReference type="GO" id="GO:0005524">
    <property type="term" value="F:ATP binding"/>
    <property type="evidence" value="ECO:0007669"/>
    <property type="project" value="UniProtKB-KW"/>
</dbReference>
<proteinExistence type="predicted"/>
<evidence type="ECO:0000256" key="3">
    <source>
        <dbReference type="ARBA" id="ARBA00022840"/>
    </source>
</evidence>
<dbReference type="Gene3D" id="3.40.50.620">
    <property type="entry name" value="HUPs"/>
    <property type="match status" value="1"/>
</dbReference>
<keyword evidence="5" id="KW-0030">Aminoacyl-tRNA synthetase</keyword>
<keyword evidence="3" id="KW-0067">ATP-binding</keyword>
<feature type="non-terminal residue" evidence="7">
    <location>
        <position position="160"/>
    </location>
</feature>
<evidence type="ECO:0000313" key="7">
    <source>
        <dbReference type="EMBL" id="OTF77829.1"/>
    </source>
</evidence>
<dbReference type="GO" id="GO:0005739">
    <property type="term" value="C:mitochondrion"/>
    <property type="evidence" value="ECO:0007669"/>
    <property type="project" value="TreeGrafter"/>
</dbReference>
<keyword evidence="8" id="KW-1185">Reference proteome</keyword>
<dbReference type="GO" id="GO:0004822">
    <property type="term" value="F:isoleucine-tRNA ligase activity"/>
    <property type="evidence" value="ECO:0007669"/>
    <property type="project" value="TreeGrafter"/>
</dbReference>
<name>A0A1Y3BAE0_EURMA</name>
<evidence type="ECO:0000256" key="2">
    <source>
        <dbReference type="ARBA" id="ARBA00022741"/>
    </source>
</evidence>
<dbReference type="InterPro" id="IPR050081">
    <property type="entry name" value="Ile-tRNA_ligase"/>
</dbReference>
<dbReference type="SUPFAM" id="SSF52374">
    <property type="entry name" value="Nucleotidylyl transferase"/>
    <property type="match status" value="1"/>
</dbReference>
<comment type="caution">
    <text evidence="7">The sequence shown here is derived from an EMBL/GenBank/DDBJ whole genome shotgun (WGS) entry which is preliminary data.</text>
</comment>
<evidence type="ECO:0000256" key="1">
    <source>
        <dbReference type="ARBA" id="ARBA00022598"/>
    </source>
</evidence>
<evidence type="ECO:0000313" key="8">
    <source>
        <dbReference type="Proteomes" id="UP000194236"/>
    </source>
</evidence>
<dbReference type="InterPro" id="IPR002300">
    <property type="entry name" value="aa-tRNA-synth_Ia"/>
</dbReference>
<dbReference type="Proteomes" id="UP000194236">
    <property type="component" value="Unassembled WGS sequence"/>
</dbReference>
<sequence length="160" mass="18781">MFSRIDHSWLRLYYCRRLLSSQSYTETLNLPQSKFPMKHSRKLELNLEQQNVKFEDLFGISSQKNKCGKFILHDGPPYANGDAHFGHAINRILKDIIVKRKLLENFNVDFRPGWDCHGLPIELKAIPNSNSTRLNPLEIRDRARQLAFNAIDRQRQAFNQ</sequence>